<gene>
    <name evidence="1" type="ordered locus">SNE_A16660</name>
</gene>
<dbReference type="AlphaFoldDB" id="F8L9K6"/>
<proteinExistence type="predicted"/>
<accession>F8L9K6</accession>
<evidence type="ECO:0000313" key="1">
    <source>
        <dbReference type="EMBL" id="CCB89543.1"/>
    </source>
</evidence>
<dbReference type="STRING" id="331113.SNE_A16660"/>
<dbReference type="SUPFAM" id="SSF53448">
    <property type="entry name" value="Nucleotide-diphospho-sugar transferases"/>
    <property type="match status" value="1"/>
</dbReference>
<reference evidence="1 2" key="2">
    <citation type="journal article" date="2011" name="Mol. Biol. Evol.">
        <title>Unity in variety--the pan-genome of the Chlamydiae.</title>
        <authorList>
            <person name="Collingro A."/>
            <person name="Tischler P."/>
            <person name="Weinmaier T."/>
            <person name="Penz T."/>
            <person name="Heinz E."/>
            <person name="Brunham R.C."/>
            <person name="Read T.D."/>
            <person name="Bavoil P.M."/>
            <person name="Sachse K."/>
            <person name="Kahane S."/>
            <person name="Friedman M.G."/>
            <person name="Rattei T."/>
            <person name="Myers G.S."/>
            <person name="Horn M."/>
        </authorList>
    </citation>
    <scope>NUCLEOTIDE SEQUENCE [LARGE SCALE GENOMIC DNA]</scope>
    <source>
        <strain evidence="2">ATCC VR-1471 / Z</strain>
    </source>
</reference>
<keyword evidence="2" id="KW-1185">Reference proteome</keyword>
<dbReference type="KEGG" id="sng:SNE_A16660"/>
<name>F8L9K6_SIMNZ</name>
<sequence>MAKISLLLPTRERLAKAQAFLQTVVETADDLSQVEVIATLDDDDTPSHELTSPHQALALHKVIGPQTTMGALNTRCLKKATGEILMLVNDDILIRTKCWDTYLIKAAKKFPDGICMMHTQDGYKDASFPLFPILTRKGIELIEDPYPREYCGDCIDSHLFDIFLRLKDLGENRIVYIPEVLFEHMHFSVGKAPIDALYQRRSRTSGNQTFYSYWKQREQIAQLLLAKIHGKEASLKPFPFIRQNSYLLLLKSFWQSQQTFNFRLKYFAYHLLRETYIRFRLDKIKAHLKKT</sequence>
<dbReference type="RefSeq" id="WP_013944009.1">
    <property type="nucleotide sequence ID" value="NC_015713.1"/>
</dbReference>
<evidence type="ECO:0008006" key="3">
    <source>
        <dbReference type="Google" id="ProtNLM"/>
    </source>
</evidence>
<dbReference type="eggNOG" id="COG1216">
    <property type="taxonomic scope" value="Bacteria"/>
</dbReference>
<protein>
    <recommendedName>
        <fullName evidence="3">Glycosyltransferase 2-like domain-containing protein</fullName>
    </recommendedName>
</protein>
<evidence type="ECO:0000313" key="2">
    <source>
        <dbReference type="Proteomes" id="UP000000496"/>
    </source>
</evidence>
<dbReference type="Proteomes" id="UP000000496">
    <property type="component" value="Chromosome gsn.131"/>
</dbReference>
<dbReference type="Gene3D" id="3.90.550.10">
    <property type="entry name" value="Spore Coat Polysaccharide Biosynthesis Protein SpsA, Chain A"/>
    <property type="match status" value="1"/>
</dbReference>
<organism evidence="1 2">
    <name type="scientific">Simkania negevensis (strain ATCC VR-1471 / DSM 27360 / Z)</name>
    <dbReference type="NCBI Taxonomy" id="331113"/>
    <lineage>
        <taxon>Bacteria</taxon>
        <taxon>Pseudomonadati</taxon>
        <taxon>Chlamydiota</taxon>
        <taxon>Chlamydiia</taxon>
        <taxon>Parachlamydiales</taxon>
        <taxon>Simkaniaceae</taxon>
        <taxon>Simkania</taxon>
    </lineage>
</organism>
<reference key="1">
    <citation type="journal article" date="2011" name="Mol. Biol. Evol.">
        <title>Unity in variety -- the pan-genome of the Chlamydiae.</title>
        <authorList>
            <person name="Collingro A."/>
            <person name="Tischler P."/>
            <person name="Weinmaier T."/>
            <person name="Penz T."/>
            <person name="Heinz E."/>
            <person name="Brunham R.C."/>
            <person name="Read T.D."/>
            <person name="Bavoil P.M."/>
            <person name="Sachse K."/>
            <person name="Kahane S."/>
            <person name="Friedman M.G."/>
            <person name="Rattei T."/>
            <person name="Myers G.S.A."/>
            <person name="Horn M."/>
        </authorList>
    </citation>
    <scope>NUCLEOTIDE SEQUENCE</scope>
    <source>
        <strain>Z</strain>
    </source>
</reference>
<dbReference type="OrthoDB" id="21665at2"/>
<dbReference type="EMBL" id="FR872582">
    <property type="protein sequence ID" value="CCB89543.1"/>
    <property type="molecule type" value="Genomic_DNA"/>
</dbReference>
<dbReference type="HOGENOM" id="CLU_956129_0_0_0"/>
<dbReference type="InterPro" id="IPR029044">
    <property type="entry name" value="Nucleotide-diphossugar_trans"/>
</dbReference>